<protein>
    <submittedName>
        <fullName evidence="5">Thioredoxin reductase (NADPH)</fullName>
    </submittedName>
</protein>
<dbReference type="EMBL" id="FUZQ01000003">
    <property type="protein sequence ID" value="SKC59950.1"/>
    <property type="molecule type" value="Genomic_DNA"/>
</dbReference>
<dbReference type="Pfam" id="PF07992">
    <property type="entry name" value="Pyr_redox_2"/>
    <property type="match status" value="1"/>
</dbReference>
<evidence type="ECO:0000256" key="2">
    <source>
        <dbReference type="ARBA" id="ARBA00023002"/>
    </source>
</evidence>
<dbReference type="AlphaFoldDB" id="A0A1T5K8K7"/>
<dbReference type="PANTHER" id="PTHR48105">
    <property type="entry name" value="THIOREDOXIN REDUCTASE 1-RELATED-RELATED"/>
    <property type="match status" value="1"/>
</dbReference>
<keyword evidence="6" id="KW-1185">Reference proteome</keyword>
<dbReference type="InterPro" id="IPR036188">
    <property type="entry name" value="FAD/NAD-bd_sf"/>
</dbReference>
<gene>
    <name evidence="5" type="ORF">SAMN04324258_1926</name>
</gene>
<keyword evidence="2" id="KW-0560">Oxidoreductase</keyword>
<dbReference type="GO" id="GO:0004791">
    <property type="term" value="F:thioredoxin-disulfide reductase (NADPH) activity"/>
    <property type="evidence" value="ECO:0007669"/>
    <property type="project" value="UniProtKB-EC"/>
</dbReference>
<reference evidence="5 6" key="1">
    <citation type="submission" date="2017-02" db="EMBL/GenBank/DDBJ databases">
        <authorList>
            <person name="Peterson S.W."/>
        </authorList>
    </citation>
    <scope>NUCLEOTIDE SEQUENCE [LARGE SCALE GENOMIC DNA]</scope>
    <source>
        <strain evidence="5 6">DSM 21481</strain>
    </source>
</reference>
<name>A0A1T5K8K7_9MICO</name>
<dbReference type="Gene3D" id="3.50.50.60">
    <property type="entry name" value="FAD/NAD(P)-binding domain"/>
    <property type="match status" value="2"/>
</dbReference>
<evidence type="ECO:0000256" key="3">
    <source>
        <dbReference type="ARBA" id="ARBA00048132"/>
    </source>
</evidence>
<dbReference type="OrthoDB" id="109585at2"/>
<dbReference type="Proteomes" id="UP000189777">
    <property type="component" value="Unassembled WGS sequence"/>
</dbReference>
<organism evidence="5 6">
    <name type="scientific">Krasilnikoviella flava</name>
    <dbReference type="NCBI Taxonomy" id="526729"/>
    <lineage>
        <taxon>Bacteria</taxon>
        <taxon>Bacillati</taxon>
        <taxon>Actinomycetota</taxon>
        <taxon>Actinomycetes</taxon>
        <taxon>Micrococcales</taxon>
        <taxon>Promicromonosporaceae</taxon>
        <taxon>Krasilnikoviella</taxon>
    </lineage>
</organism>
<dbReference type="SUPFAM" id="SSF51905">
    <property type="entry name" value="FAD/NAD(P)-binding domain"/>
    <property type="match status" value="1"/>
</dbReference>
<comment type="catalytic activity">
    <reaction evidence="3">
        <text>[thioredoxin]-dithiol + NADP(+) = [thioredoxin]-disulfide + NADPH + H(+)</text>
        <dbReference type="Rhea" id="RHEA:20345"/>
        <dbReference type="Rhea" id="RHEA-COMP:10698"/>
        <dbReference type="Rhea" id="RHEA-COMP:10700"/>
        <dbReference type="ChEBI" id="CHEBI:15378"/>
        <dbReference type="ChEBI" id="CHEBI:29950"/>
        <dbReference type="ChEBI" id="CHEBI:50058"/>
        <dbReference type="ChEBI" id="CHEBI:57783"/>
        <dbReference type="ChEBI" id="CHEBI:58349"/>
        <dbReference type="EC" id="1.8.1.9"/>
    </reaction>
</comment>
<evidence type="ECO:0000256" key="1">
    <source>
        <dbReference type="ARBA" id="ARBA00022630"/>
    </source>
</evidence>
<sequence>MPERPADRPVILLVADAHAPLVEQEFRARYDRDYRIVLVGTTGEALDRLRDLVADRVPVAMIAAERHLPDSAGVDLLHQVPAVVSTARRVALISGDEYADALDEMRAALLRRDMDTFVGIPRGARDEEFHVALVELLSEWGWSVARPTVTSTEVVAEPGDRVAAAVRDLLERLGVPNRVLAPDDAAARAILDAAGPGAALPVVRTFAGRVLTGATPSAVAEAMYGGYDSIPPGEIADVVVVGAGPAGLAAAVYAASEGLSTVVLEREAIGGQAGSSSMIRNYLGFPRGISGMRLAQRSRVQAGRFGARFYTGRPVARIEPGPAHEPEHHHVHVDGAQLCARTVVLATGVSYRRLGVPGVDDLVGAGVHYGAASSMAREMADRDVVVVGGGNSAGQAAVHLAKFAGSVTILVRRGSIAETMSDYLVREIAATPTIAVRPRTSVVDGGGEGALQWLVTQDLDTGERSKTHADGLFCLLGAEPDCGWLPGGLARDEHGFVLTGRDVPQERWVDGRPPASLETTLRGVFAVGDVRAGSMKRVASASGEGASVLPLVHTHLAWLRAQEFGADA</sequence>
<dbReference type="PRINTS" id="PR00469">
    <property type="entry name" value="PNDRDTASEII"/>
</dbReference>
<proteinExistence type="predicted"/>
<evidence type="ECO:0000313" key="6">
    <source>
        <dbReference type="Proteomes" id="UP000189777"/>
    </source>
</evidence>
<dbReference type="RefSeq" id="WP_079573861.1">
    <property type="nucleotide sequence ID" value="NZ_FUZQ01000003.1"/>
</dbReference>
<dbReference type="InterPro" id="IPR050097">
    <property type="entry name" value="Ferredoxin-NADP_redctase_2"/>
</dbReference>
<dbReference type="PRINTS" id="PR00368">
    <property type="entry name" value="FADPNR"/>
</dbReference>
<dbReference type="STRING" id="526729.SAMN04324258_1926"/>
<accession>A0A1T5K8K7</accession>
<dbReference type="InterPro" id="IPR023753">
    <property type="entry name" value="FAD/NAD-binding_dom"/>
</dbReference>
<evidence type="ECO:0000313" key="5">
    <source>
        <dbReference type="EMBL" id="SKC59950.1"/>
    </source>
</evidence>
<feature type="domain" description="FAD/NAD(P)-binding" evidence="4">
    <location>
        <begin position="237"/>
        <end position="545"/>
    </location>
</feature>
<evidence type="ECO:0000259" key="4">
    <source>
        <dbReference type="Pfam" id="PF07992"/>
    </source>
</evidence>
<keyword evidence="1" id="KW-0285">Flavoprotein</keyword>